<dbReference type="GO" id="GO:0005886">
    <property type="term" value="C:plasma membrane"/>
    <property type="evidence" value="ECO:0000318"/>
    <property type="project" value="GO_Central"/>
</dbReference>
<comment type="catalytic activity">
    <reaction evidence="16">
        <text>L-threonyl-[protein] + ATP = O-phospho-L-threonyl-[protein] + ADP + H(+)</text>
        <dbReference type="Rhea" id="RHEA:46608"/>
        <dbReference type="Rhea" id="RHEA-COMP:11060"/>
        <dbReference type="Rhea" id="RHEA-COMP:11605"/>
        <dbReference type="ChEBI" id="CHEBI:15378"/>
        <dbReference type="ChEBI" id="CHEBI:30013"/>
        <dbReference type="ChEBI" id="CHEBI:30616"/>
        <dbReference type="ChEBI" id="CHEBI:61977"/>
        <dbReference type="ChEBI" id="CHEBI:456216"/>
        <dbReference type="EC" id="2.7.11.1"/>
    </reaction>
</comment>
<dbReference type="Gramene" id="ERN08751">
    <property type="protein sequence ID" value="ERN08751"/>
    <property type="gene ID" value="AMTR_s00017p00245360"/>
</dbReference>
<dbReference type="Pfam" id="PF07714">
    <property type="entry name" value="PK_Tyr_Ser-Thr"/>
    <property type="match status" value="1"/>
</dbReference>
<proteinExistence type="predicted"/>
<evidence type="ECO:0000256" key="18">
    <source>
        <dbReference type="PROSITE-ProRule" id="PRU10141"/>
    </source>
</evidence>
<evidence type="ECO:0000256" key="12">
    <source>
        <dbReference type="ARBA" id="ARBA00022989"/>
    </source>
</evidence>
<dbReference type="AlphaFoldDB" id="W1PM45"/>
<dbReference type="FunFam" id="3.30.200.20:FF:000542">
    <property type="entry name" value="Receptor-like serine/threonine-protein kinase At4g25390"/>
    <property type="match status" value="1"/>
</dbReference>
<feature type="chain" id="PRO_5004808358" description="non-specific serine/threonine protein kinase" evidence="20">
    <location>
        <begin position="23"/>
        <end position="639"/>
    </location>
</feature>
<evidence type="ECO:0000256" key="17">
    <source>
        <dbReference type="ARBA" id="ARBA00048679"/>
    </source>
</evidence>
<keyword evidence="7 19" id="KW-0812">Transmembrane</keyword>
<dbReference type="InterPro" id="IPR000719">
    <property type="entry name" value="Prot_kinase_dom"/>
</dbReference>
<evidence type="ECO:0000313" key="22">
    <source>
        <dbReference type="EMBL" id="ERN08751.1"/>
    </source>
</evidence>
<feature type="domain" description="Protein kinase" evidence="21">
    <location>
        <begin position="304"/>
        <end position="567"/>
    </location>
</feature>
<dbReference type="OMA" id="YGHSAMF"/>
<keyword evidence="13 19" id="KW-0472">Membrane</keyword>
<dbReference type="eggNOG" id="KOG1187">
    <property type="taxonomic scope" value="Eukaryota"/>
</dbReference>
<feature type="transmembrane region" description="Helical" evidence="19">
    <location>
        <begin position="231"/>
        <end position="257"/>
    </location>
</feature>
<evidence type="ECO:0000256" key="13">
    <source>
        <dbReference type="ARBA" id="ARBA00023136"/>
    </source>
</evidence>
<dbReference type="InterPro" id="IPR001245">
    <property type="entry name" value="Ser-Thr/Tyr_kinase_cat_dom"/>
</dbReference>
<evidence type="ECO:0000256" key="11">
    <source>
        <dbReference type="ARBA" id="ARBA00022840"/>
    </source>
</evidence>
<dbReference type="InterPro" id="IPR008271">
    <property type="entry name" value="Ser/Thr_kinase_AS"/>
</dbReference>
<evidence type="ECO:0000256" key="9">
    <source>
        <dbReference type="ARBA" id="ARBA00022741"/>
    </source>
</evidence>
<keyword evidence="10" id="KW-0418">Kinase</keyword>
<dbReference type="InterPro" id="IPR017441">
    <property type="entry name" value="Protein_kinase_ATP_BS"/>
</dbReference>
<dbReference type="PANTHER" id="PTHR47989:SF62">
    <property type="entry name" value="OS05G0423500 PROTEIN"/>
    <property type="match status" value="1"/>
</dbReference>
<evidence type="ECO:0000256" key="2">
    <source>
        <dbReference type="ARBA" id="ARBA00004479"/>
    </source>
</evidence>
<evidence type="ECO:0000259" key="21">
    <source>
        <dbReference type="PROSITE" id="PS50011"/>
    </source>
</evidence>
<sequence>MEKPAPFSLLLLLLSLTPPSTSQSQSPSSCPIDLNYVSTIPWQRSSCIGDPSKSDHCCQTLLSLFGIGLAQHLRDTSLFQLSHPSAATSCLASLQQRLVSLGLSSSLIPLCLNNSAEFVIDSSNCVGIRTKDDWRRRLGNTSVDDACSGDLSDLTSCNSCVQSGFNVTSQLLSMDRNSANATNRTNECFNFTVLYAAGVANARGPEDLGTASCVLGLPLTKRSKSNQQRQLSLLSALCGVISGVVFMTLLGGFYLWWERKRQRKQKSSVEDGSWEGGDTRARVRPNTGATWFDIRELKKATGGFSQRTMIGQGGFGIVYKGTLPDGTFVAVKKMVTQGLDLQGDDFSNEVNIISSIRHRNLLPLRGCCIARDDEGEEQRFLIYDYMSNGSVDEWVFGTKEGKRLSWAQRRGIVVGVAKGLAYLHNGVRPAIYHRDVKATNILLDTHMNARVADFGLAKQNREGQSHLTTRVAGTHGYLAPEYALYGQLTEKSDVYSFGVVLLEIMSGRRALDASEGSEAFLVCDWAWGLAKAGKVREVIEKGIREEGPMEVMERFVMVGILCSHVMVAFRPSMGEALGMLEGDFEVPEIPDRPLPLGHESFQWGSPCTVASNGDGSGHRRSMTTRAIAGAIARATLSHY</sequence>
<dbReference type="Proteomes" id="UP000017836">
    <property type="component" value="Unassembled WGS sequence"/>
</dbReference>
<organism evidence="22 23">
    <name type="scientific">Amborella trichopoda</name>
    <dbReference type="NCBI Taxonomy" id="13333"/>
    <lineage>
        <taxon>Eukaryota</taxon>
        <taxon>Viridiplantae</taxon>
        <taxon>Streptophyta</taxon>
        <taxon>Embryophyta</taxon>
        <taxon>Tracheophyta</taxon>
        <taxon>Spermatophyta</taxon>
        <taxon>Magnoliopsida</taxon>
        <taxon>Amborellales</taxon>
        <taxon>Amborellaceae</taxon>
        <taxon>Amborella</taxon>
    </lineage>
</organism>
<dbReference type="HOGENOM" id="CLU_000288_0_0_1"/>
<keyword evidence="8 20" id="KW-0732">Signal</keyword>
<dbReference type="SMART" id="SM00220">
    <property type="entry name" value="S_TKc"/>
    <property type="match status" value="1"/>
</dbReference>
<dbReference type="GO" id="GO:0004672">
    <property type="term" value="F:protein kinase activity"/>
    <property type="evidence" value="ECO:0000318"/>
    <property type="project" value="GO_Central"/>
</dbReference>
<accession>W1PM45</accession>
<keyword evidence="6" id="KW-0808">Transferase</keyword>
<feature type="signal peptide" evidence="20">
    <location>
        <begin position="1"/>
        <end position="22"/>
    </location>
</feature>
<dbReference type="EMBL" id="KI393256">
    <property type="protein sequence ID" value="ERN08751.1"/>
    <property type="molecule type" value="Genomic_DNA"/>
</dbReference>
<keyword evidence="12 19" id="KW-1133">Transmembrane helix</keyword>
<evidence type="ECO:0000256" key="4">
    <source>
        <dbReference type="ARBA" id="ARBA00022475"/>
    </source>
</evidence>
<keyword evidence="5" id="KW-0723">Serine/threonine-protein kinase</keyword>
<evidence type="ECO:0000256" key="10">
    <source>
        <dbReference type="ARBA" id="ARBA00022777"/>
    </source>
</evidence>
<dbReference type="GO" id="GO:0004674">
    <property type="term" value="F:protein serine/threonine kinase activity"/>
    <property type="evidence" value="ECO:0007669"/>
    <property type="project" value="UniProtKB-KW"/>
</dbReference>
<dbReference type="InterPro" id="IPR043891">
    <property type="entry name" value="SPARK"/>
</dbReference>
<keyword evidence="23" id="KW-1185">Reference proteome</keyword>
<name>W1PM45_AMBTC</name>
<keyword evidence="15" id="KW-0325">Glycoprotein</keyword>
<gene>
    <name evidence="22" type="ORF">AMTR_s00017p00245360</name>
</gene>
<evidence type="ECO:0000256" key="15">
    <source>
        <dbReference type="ARBA" id="ARBA00023180"/>
    </source>
</evidence>
<protein>
    <recommendedName>
        <fullName evidence="3">non-specific serine/threonine protein kinase</fullName>
        <ecNumber evidence="3">2.7.11.1</ecNumber>
    </recommendedName>
</protein>
<dbReference type="FunFam" id="1.10.510.10:FF:000287">
    <property type="entry name" value="probable LRR receptor-like serine/threonine-protein kinase RKF3"/>
    <property type="match status" value="1"/>
</dbReference>
<evidence type="ECO:0000256" key="16">
    <source>
        <dbReference type="ARBA" id="ARBA00047899"/>
    </source>
</evidence>
<keyword evidence="11 18" id="KW-0067">ATP-binding</keyword>
<comment type="subcellular location">
    <subcellularLocation>
        <location evidence="1">Cell membrane</location>
        <topology evidence="1">Single-pass membrane protein</topology>
    </subcellularLocation>
    <subcellularLocation>
        <location evidence="2">Membrane</location>
        <topology evidence="2">Single-pass type I membrane protein</topology>
    </subcellularLocation>
</comment>
<evidence type="ECO:0000256" key="7">
    <source>
        <dbReference type="ARBA" id="ARBA00022692"/>
    </source>
</evidence>
<evidence type="ECO:0000256" key="1">
    <source>
        <dbReference type="ARBA" id="ARBA00004162"/>
    </source>
</evidence>
<keyword evidence="9 18" id="KW-0547">Nucleotide-binding</keyword>
<dbReference type="EC" id="2.7.11.1" evidence="3"/>
<dbReference type="Gene3D" id="3.30.200.20">
    <property type="entry name" value="Phosphorylase Kinase, domain 1"/>
    <property type="match status" value="1"/>
</dbReference>
<evidence type="ECO:0000256" key="8">
    <source>
        <dbReference type="ARBA" id="ARBA00022729"/>
    </source>
</evidence>
<dbReference type="STRING" id="13333.W1PM45"/>
<dbReference type="PROSITE" id="PS00108">
    <property type="entry name" value="PROTEIN_KINASE_ST"/>
    <property type="match status" value="1"/>
</dbReference>
<keyword evidence="4" id="KW-1003">Cell membrane</keyword>
<evidence type="ECO:0000256" key="3">
    <source>
        <dbReference type="ARBA" id="ARBA00012513"/>
    </source>
</evidence>
<feature type="binding site" evidence="18">
    <location>
        <position position="333"/>
    </location>
    <ligand>
        <name>ATP</name>
        <dbReference type="ChEBI" id="CHEBI:30616"/>
    </ligand>
</feature>
<evidence type="ECO:0000313" key="23">
    <source>
        <dbReference type="Proteomes" id="UP000017836"/>
    </source>
</evidence>
<evidence type="ECO:0000256" key="19">
    <source>
        <dbReference type="SAM" id="Phobius"/>
    </source>
</evidence>
<dbReference type="PROSITE" id="PS50011">
    <property type="entry name" value="PROTEIN_KINASE_DOM"/>
    <property type="match status" value="1"/>
</dbReference>
<dbReference type="InterPro" id="IPR011009">
    <property type="entry name" value="Kinase-like_dom_sf"/>
</dbReference>
<evidence type="ECO:0000256" key="14">
    <source>
        <dbReference type="ARBA" id="ARBA00023170"/>
    </source>
</evidence>
<evidence type="ECO:0000256" key="5">
    <source>
        <dbReference type="ARBA" id="ARBA00022527"/>
    </source>
</evidence>
<comment type="catalytic activity">
    <reaction evidence="17">
        <text>L-seryl-[protein] + ATP = O-phospho-L-seryl-[protein] + ADP + H(+)</text>
        <dbReference type="Rhea" id="RHEA:17989"/>
        <dbReference type="Rhea" id="RHEA-COMP:9863"/>
        <dbReference type="Rhea" id="RHEA-COMP:11604"/>
        <dbReference type="ChEBI" id="CHEBI:15378"/>
        <dbReference type="ChEBI" id="CHEBI:29999"/>
        <dbReference type="ChEBI" id="CHEBI:30616"/>
        <dbReference type="ChEBI" id="CHEBI:83421"/>
        <dbReference type="ChEBI" id="CHEBI:456216"/>
        <dbReference type="EC" id="2.7.11.1"/>
    </reaction>
</comment>
<dbReference type="OrthoDB" id="122279at2759"/>
<dbReference type="GO" id="GO:0005524">
    <property type="term" value="F:ATP binding"/>
    <property type="evidence" value="ECO:0007669"/>
    <property type="project" value="UniProtKB-UniRule"/>
</dbReference>
<dbReference type="GO" id="GO:0007165">
    <property type="term" value="P:signal transduction"/>
    <property type="evidence" value="ECO:0000318"/>
    <property type="project" value="GO_Central"/>
</dbReference>
<dbReference type="PANTHER" id="PTHR47989">
    <property type="entry name" value="OS01G0750732 PROTEIN"/>
    <property type="match status" value="1"/>
</dbReference>
<dbReference type="KEGG" id="atr:18436885"/>
<dbReference type="SUPFAM" id="SSF56112">
    <property type="entry name" value="Protein kinase-like (PK-like)"/>
    <property type="match status" value="1"/>
</dbReference>
<dbReference type="Gene3D" id="1.10.510.10">
    <property type="entry name" value="Transferase(Phosphotransferase) domain 1"/>
    <property type="match status" value="1"/>
</dbReference>
<dbReference type="Pfam" id="PF19160">
    <property type="entry name" value="SPARK"/>
    <property type="match status" value="1"/>
</dbReference>
<keyword evidence="14" id="KW-0675">Receptor</keyword>
<evidence type="ECO:0000256" key="20">
    <source>
        <dbReference type="SAM" id="SignalP"/>
    </source>
</evidence>
<evidence type="ECO:0000256" key="6">
    <source>
        <dbReference type="ARBA" id="ARBA00022679"/>
    </source>
</evidence>
<dbReference type="PROSITE" id="PS00107">
    <property type="entry name" value="PROTEIN_KINASE_ATP"/>
    <property type="match status" value="1"/>
</dbReference>
<reference evidence="23" key="1">
    <citation type="journal article" date="2013" name="Science">
        <title>The Amborella genome and the evolution of flowering plants.</title>
        <authorList>
            <consortium name="Amborella Genome Project"/>
        </authorList>
    </citation>
    <scope>NUCLEOTIDE SEQUENCE [LARGE SCALE GENOMIC DNA]</scope>
</reference>